<dbReference type="Pfam" id="PF07007">
    <property type="entry name" value="LprI"/>
    <property type="match status" value="1"/>
</dbReference>
<organism evidence="3 4">
    <name type="scientific">Neorhizobium huautlense</name>
    <dbReference type="NCBI Taxonomy" id="67774"/>
    <lineage>
        <taxon>Bacteria</taxon>
        <taxon>Pseudomonadati</taxon>
        <taxon>Pseudomonadota</taxon>
        <taxon>Alphaproteobacteria</taxon>
        <taxon>Hyphomicrobiales</taxon>
        <taxon>Rhizobiaceae</taxon>
        <taxon>Rhizobium/Agrobacterium group</taxon>
        <taxon>Neorhizobium</taxon>
    </lineage>
</organism>
<evidence type="ECO:0000259" key="2">
    <source>
        <dbReference type="Pfam" id="PF07007"/>
    </source>
</evidence>
<protein>
    <submittedName>
        <fullName evidence="3">Uncharacterized protein YecT (DUF1311 family)</fullName>
    </submittedName>
</protein>
<feature type="chain" id="PRO_5045842143" evidence="1">
    <location>
        <begin position="30"/>
        <end position="144"/>
    </location>
</feature>
<keyword evidence="4" id="KW-1185">Reference proteome</keyword>
<evidence type="ECO:0000313" key="4">
    <source>
        <dbReference type="Proteomes" id="UP001241472"/>
    </source>
</evidence>
<dbReference type="RefSeq" id="WP_373458508.1">
    <property type="nucleotide sequence ID" value="NZ_JAUSRF010000012.1"/>
</dbReference>
<accession>A0ABT9PX07</accession>
<dbReference type="InterPro" id="IPR009739">
    <property type="entry name" value="LprI-like_N"/>
</dbReference>
<evidence type="ECO:0000256" key="1">
    <source>
        <dbReference type="SAM" id="SignalP"/>
    </source>
</evidence>
<dbReference type="Gene3D" id="1.20.1270.180">
    <property type="match status" value="1"/>
</dbReference>
<comment type="caution">
    <text evidence="3">The sequence shown here is derived from an EMBL/GenBank/DDBJ whole genome shotgun (WGS) entry which is preliminary data.</text>
</comment>
<dbReference type="EMBL" id="JAUSRF010000012">
    <property type="protein sequence ID" value="MDP9838947.1"/>
    <property type="molecule type" value="Genomic_DNA"/>
</dbReference>
<gene>
    <name evidence="3" type="ORF">J2T09_003719</name>
</gene>
<dbReference type="Proteomes" id="UP001241472">
    <property type="component" value="Unassembled WGS sequence"/>
</dbReference>
<reference evidence="3 4" key="1">
    <citation type="submission" date="2023-07" db="EMBL/GenBank/DDBJ databases">
        <title>Sorghum-associated microbial communities from plants grown in Nebraska, USA.</title>
        <authorList>
            <person name="Schachtman D."/>
        </authorList>
    </citation>
    <scope>NUCLEOTIDE SEQUENCE [LARGE SCALE GENOMIC DNA]</scope>
    <source>
        <strain evidence="3 4">DS1307</strain>
    </source>
</reference>
<proteinExistence type="predicted"/>
<evidence type="ECO:0000313" key="3">
    <source>
        <dbReference type="EMBL" id="MDP9838947.1"/>
    </source>
</evidence>
<dbReference type="PANTHER" id="PTHR39176:SF1">
    <property type="entry name" value="PERIPLASMIC PROTEIN"/>
    <property type="match status" value="1"/>
</dbReference>
<feature type="signal peptide" evidence="1">
    <location>
        <begin position="1"/>
        <end position="29"/>
    </location>
</feature>
<dbReference type="PANTHER" id="PTHR39176">
    <property type="entry name" value="PERIPLASMIC PROTEIN-RELATED"/>
    <property type="match status" value="1"/>
</dbReference>
<keyword evidence="1" id="KW-0732">Signal</keyword>
<feature type="domain" description="Lysozyme inhibitor LprI-like N-terminal" evidence="2">
    <location>
        <begin position="37"/>
        <end position="137"/>
    </location>
</feature>
<sequence length="144" mass="15560">MQKGRKMLKLAMMPLLCGCVLLVDGPAPAQEPAPDCKAPQTQTDMTICAGQELADADSALNLQYQATRKVLKARDADAVTEDQKGAEAALVKAQRAWVAYRDAECDLQGYQARGGTMEPMLVSNCAAELTRERTTDLKALAENM</sequence>
<name>A0ABT9PX07_9HYPH</name>